<dbReference type="Pfam" id="PF00564">
    <property type="entry name" value="PB1"/>
    <property type="match status" value="1"/>
</dbReference>
<accession>A0A974D3Z6</accession>
<dbReference type="SMART" id="SM00326">
    <property type="entry name" value="SH3"/>
    <property type="match status" value="2"/>
</dbReference>
<feature type="region of interest" description="Disordered" evidence="8">
    <location>
        <begin position="304"/>
        <end position="351"/>
    </location>
</feature>
<dbReference type="InterPro" id="IPR000270">
    <property type="entry name" value="PB1_dom"/>
</dbReference>
<evidence type="ECO:0000256" key="7">
    <source>
        <dbReference type="PROSITE-ProRule" id="PRU00192"/>
    </source>
</evidence>
<evidence type="ECO:0000256" key="1">
    <source>
        <dbReference type="ARBA" id="ARBA00004496"/>
    </source>
</evidence>
<dbReference type="GO" id="GO:0045730">
    <property type="term" value="P:respiratory burst"/>
    <property type="evidence" value="ECO:0007669"/>
    <property type="project" value="InterPro"/>
</dbReference>
<keyword evidence="5" id="KW-0677">Repeat</keyword>
<dbReference type="FunFam" id="2.30.30.40:FF:000096">
    <property type="entry name" value="Neutrophil cytosol factor 2"/>
    <property type="match status" value="1"/>
</dbReference>
<dbReference type="GO" id="GO:0042554">
    <property type="term" value="P:superoxide anion generation"/>
    <property type="evidence" value="ECO:0007669"/>
    <property type="project" value="TreeGrafter"/>
</dbReference>
<dbReference type="GO" id="GO:0005737">
    <property type="term" value="C:cytoplasm"/>
    <property type="evidence" value="ECO:0007669"/>
    <property type="project" value="UniProtKB-SubCell"/>
</dbReference>
<dbReference type="GO" id="GO:0006909">
    <property type="term" value="P:phagocytosis"/>
    <property type="evidence" value="ECO:0007669"/>
    <property type="project" value="InterPro"/>
</dbReference>
<dbReference type="CDD" id="cd12046">
    <property type="entry name" value="SH3_p67phox_C"/>
    <property type="match status" value="1"/>
</dbReference>
<evidence type="ECO:0000256" key="4">
    <source>
        <dbReference type="ARBA" id="ARBA00022490"/>
    </source>
</evidence>
<dbReference type="GO" id="GO:0043020">
    <property type="term" value="C:NADPH oxidase complex"/>
    <property type="evidence" value="ECO:0007669"/>
    <property type="project" value="InterPro"/>
</dbReference>
<proteinExistence type="inferred from homology"/>
<dbReference type="Gene3D" id="1.25.40.10">
    <property type="entry name" value="Tetratricopeptide repeat domain"/>
    <property type="match status" value="1"/>
</dbReference>
<evidence type="ECO:0000256" key="3">
    <source>
        <dbReference type="ARBA" id="ARBA00022443"/>
    </source>
</evidence>
<organism evidence="10 11">
    <name type="scientific">Xenopus laevis</name>
    <name type="common">African clawed frog</name>
    <dbReference type="NCBI Taxonomy" id="8355"/>
    <lineage>
        <taxon>Eukaryota</taxon>
        <taxon>Metazoa</taxon>
        <taxon>Chordata</taxon>
        <taxon>Craniata</taxon>
        <taxon>Vertebrata</taxon>
        <taxon>Euteleostomi</taxon>
        <taxon>Amphibia</taxon>
        <taxon>Batrachia</taxon>
        <taxon>Anura</taxon>
        <taxon>Pipoidea</taxon>
        <taxon>Pipidae</taxon>
        <taxon>Xenopodinae</taxon>
        <taxon>Xenopus</taxon>
        <taxon>Xenopus</taxon>
    </lineage>
</organism>
<sequence length="534" mass="60313">MALVEIMRLWSEGVAAAENDDWNGALKSFNSITDPRSKICFNIGCCHLVLGDLVKAEEAFTLTIERDKHLAVGYFQRGYVYFQRGKYNLAQQDWSRAYTEMRGNQLIDYKILGMLFKLYSCEILYNIALAYSKEGNWAKAEENMLLALSQKVEPRHSTKLEKAMEDILKEKVFAAVKIPKGRIFQPNEKLVEQLEKKDYLGKALVVASVVDKDSFSGFAPLQPQANNPPSRPKTPEILRTLQGEPHRVLFEFNPETAEEMQVLPGNIVFVLKKGDDNWATVVFNGKKGIVPCNYLEPVELRFQSTQQAGDQSEEHNSPKKSPQKLDVPAPPSAAPPQLQKNTKDQQDISVRSKETLQETAAVASYLVKVYYKYTVAIQISRKLAYADLLTIISSKLQLLPSTIKLSYKKDETDVLLNEENTEKAWSLATDNCLRLKCTEVQVEETVTVTKVEALEAKQQSPAIDKAETYVTALFDYEASQPEDLPFHKGDVIKILSHVSEDWWEGECQGKVGIFPRVFVEDKPKEMNESSPLVS</sequence>
<evidence type="ECO:0000313" key="11">
    <source>
        <dbReference type="Proteomes" id="UP000694892"/>
    </source>
</evidence>
<dbReference type="GO" id="GO:0016176">
    <property type="term" value="F:superoxide-generating NADPH oxidase activator activity"/>
    <property type="evidence" value="ECO:0007669"/>
    <property type="project" value="InterPro"/>
</dbReference>
<dbReference type="CDD" id="cd11871">
    <property type="entry name" value="SH3_p67phox_N"/>
    <property type="match status" value="1"/>
</dbReference>
<gene>
    <name evidence="10" type="ORF">XELAEV_18023258mg</name>
</gene>
<dbReference type="InterPro" id="IPR011990">
    <property type="entry name" value="TPR-like_helical_dom_sf"/>
</dbReference>
<dbReference type="SUPFAM" id="SSF48452">
    <property type="entry name" value="TPR-like"/>
    <property type="match status" value="1"/>
</dbReference>
<dbReference type="PRINTS" id="PR00452">
    <property type="entry name" value="SH3DOMAIN"/>
</dbReference>
<comment type="similarity">
    <text evidence="2">Belongs to the NCF2/NOXA1 family.</text>
</comment>
<feature type="domain" description="SH3" evidence="9">
    <location>
        <begin position="465"/>
        <end position="524"/>
    </location>
</feature>
<evidence type="ECO:0000256" key="6">
    <source>
        <dbReference type="ARBA" id="ARBA00022803"/>
    </source>
</evidence>
<dbReference type="Proteomes" id="UP000694892">
    <property type="component" value="Chromosome 4L"/>
</dbReference>
<dbReference type="InterPro" id="IPR036028">
    <property type="entry name" value="SH3-like_dom_sf"/>
</dbReference>
<dbReference type="InterPro" id="IPR019734">
    <property type="entry name" value="TPR_rpt"/>
</dbReference>
<dbReference type="InterPro" id="IPR034889">
    <property type="entry name" value="NCF2_SH3"/>
</dbReference>
<dbReference type="AlphaFoldDB" id="A0A974D3Z6"/>
<keyword evidence="3 7" id="KW-0728">SH3 domain</keyword>
<comment type="subcellular location">
    <subcellularLocation>
        <location evidence="1">Cytoplasm</location>
    </subcellularLocation>
</comment>
<dbReference type="EMBL" id="CM004472">
    <property type="protein sequence ID" value="OCT85094.1"/>
    <property type="molecule type" value="Genomic_DNA"/>
</dbReference>
<dbReference type="Gene3D" id="2.30.30.40">
    <property type="entry name" value="SH3 Domains"/>
    <property type="match status" value="2"/>
</dbReference>
<dbReference type="OMA" id="YATMEDW"/>
<dbReference type="PROSITE" id="PS50002">
    <property type="entry name" value="SH3"/>
    <property type="match status" value="2"/>
</dbReference>
<dbReference type="InterPro" id="IPR001452">
    <property type="entry name" value="SH3_domain"/>
</dbReference>
<dbReference type="InterPro" id="IPR051864">
    <property type="entry name" value="NCF2_NOXA1"/>
</dbReference>
<dbReference type="SMART" id="SM00666">
    <property type="entry name" value="PB1"/>
    <property type="match status" value="1"/>
</dbReference>
<evidence type="ECO:0000256" key="2">
    <source>
        <dbReference type="ARBA" id="ARBA00008051"/>
    </source>
</evidence>
<dbReference type="FunFam" id="1.25.40.10:FF:000017">
    <property type="entry name" value="NADPH oxidase regulator NoxR"/>
    <property type="match status" value="1"/>
</dbReference>
<keyword evidence="6" id="KW-0802">TPR repeat</keyword>
<dbReference type="PANTHER" id="PTHR15175">
    <property type="entry name" value="NEUTROPHIL CYTOSOLIC FACTOR 2, NEUTROPHIL NADPH OXIDASE FACTOR 2"/>
    <property type="match status" value="1"/>
</dbReference>
<dbReference type="PRINTS" id="PR00499">
    <property type="entry name" value="P67PHOX"/>
</dbReference>
<dbReference type="InterPro" id="IPR035546">
    <property type="entry name" value="p67phox_SH3_1"/>
</dbReference>
<dbReference type="Pfam" id="PF00018">
    <property type="entry name" value="SH3_1"/>
    <property type="match status" value="2"/>
</dbReference>
<evidence type="ECO:0000256" key="5">
    <source>
        <dbReference type="ARBA" id="ARBA00022737"/>
    </source>
</evidence>
<evidence type="ECO:0000313" key="10">
    <source>
        <dbReference type="EMBL" id="OCT85094.1"/>
    </source>
</evidence>
<feature type="compositionally biased region" description="Basic and acidic residues" evidence="8">
    <location>
        <begin position="341"/>
        <end position="351"/>
    </location>
</feature>
<dbReference type="SUPFAM" id="SSF54277">
    <property type="entry name" value="CAD &amp; PB1 domains"/>
    <property type="match status" value="1"/>
</dbReference>
<dbReference type="Gene3D" id="3.10.20.90">
    <property type="entry name" value="Phosphatidylinositol 3-kinase Catalytic Subunit, Chain A, domain 1"/>
    <property type="match status" value="1"/>
</dbReference>
<reference evidence="11" key="1">
    <citation type="journal article" date="2016" name="Nature">
        <title>Genome evolution in the allotetraploid frog Xenopus laevis.</title>
        <authorList>
            <person name="Session A.M."/>
            <person name="Uno Y."/>
            <person name="Kwon T."/>
            <person name="Chapman J.A."/>
            <person name="Toyoda A."/>
            <person name="Takahashi S."/>
            <person name="Fukui A."/>
            <person name="Hikosaka A."/>
            <person name="Suzuki A."/>
            <person name="Kondo M."/>
            <person name="van Heeringen S.J."/>
            <person name="Quigley I."/>
            <person name="Heinz S."/>
            <person name="Ogino H."/>
            <person name="Ochi H."/>
            <person name="Hellsten U."/>
            <person name="Lyons J.B."/>
            <person name="Simakov O."/>
            <person name="Putnam N."/>
            <person name="Stites J."/>
            <person name="Kuroki Y."/>
            <person name="Tanaka T."/>
            <person name="Michiue T."/>
            <person name="Watanabe M."/>
            <person name="Bogdanovic O."/>
            <person name="Lister R."/>
            <person name="Georgiou G."/>
            <person name="Paranjpe S.S."/>
            <person name="van Kruijsbergen I."/>
            <person name="Shu S."/>
            <person name="Carlson J."/>
            <person name="Kinoshita T."/>
            <person name="Ohta Y."/>
            <person name="Mawaribuchi S."/>
            <person name="Jenkins J."/>
            <person name="Grimwood J."/>
            <person name="Schmutz J."/>
            <person name="Mitros T."/>
            <person name="Mozaffari S.V."/>
            <person name="Suzuki Y."/>
            <person name="Haramoto Y."/>
            <person name="Yamamoto T.S."/>
            <person name="Takagi C."/>
            <person name="Heald R."/>
            <person name="Miller K."/>
            <person name="Haudenschild C."/>
            <person name="Kitzman J."/>
            <person name="Nakayama T."/>
            <person name="Izutsu Y."/>
            <person name="Robert J."/>
            <person name="Fortriede J."/>
            <person name="Burns K."/>
            <person name="Lotay V."/>
            <person name="Karimi K."/>
            <person name="Yasuoka Y."/>
            <person name="Dichmann D.S."/>
            <person name="Flajnik M.F."/>
            <person name="Houston D.W."/>
            <person name="Shendure J."/>
            <person name="DuPasquier L."/>
            <person name="Vize P.D."/>
            <person name="Zorn A.M."/>
            <person name="Ito M."/>
            <person name="Marcotte E.M."/>
            <person name="Wallingford J.B."/>
            <person name="Ito Y."/>
            <person name="Asashima M."/>
            <person name="Ueno N."/>
            <person name="Matsuda Y."/>
            <person name="Veenstra G.J."/>
            <person name="Fujiyama A."/>
            <person name="Harland R.M."/>
            <person name="Taira M."/>
            <person name="Rokhsar D.S."/>
        </authorList>
    </citation>
    <scope>NUCLEOTIDE SEQUENCE [LARGE SCALE GENOMIC DNA]</scope>
    <source>
        <strain evidence="11">J</strain>
    </source>
</reference>
<dbReference type="PANTHER" id="PTHR15175:SF3">
    <property type="entry name" value="NEUTROPHIL CYTOSOL FACTOR 2"/>
    <property type="match status" value="1"/>
</dbReference>
<evidence type="ECO:0000256" key="8">
    <source>
        <dbReference type="SAM" id="MobiDB-lite"/>
    </source>
</evidence>
<name>A0A974D3Z6_XENLA</name>
<dbReference type="SUPFAM" id="SSF50044">
    <property type="entry name" value="SH3-domain"/>
    <property type="match status" value="2"/>
</dbReference>
<dbReference type="SMART" id="SM00028">
    <property type="entry name" value="TPR"/>
    <property type="match status" value="3"/>
</dbReference>
<feature type="domain" description="SH3" evidence="9">
    <location>
        <begin position="241"/>
        <end position="300"/>
    </location>
</feature>
<protein>
    <recommendedName>
        <fullName evidence="9">SH3 domain-containing protein</fullName>
    </recommendedName>
</protein>
<evidence type="ECO:0000259" key="9">
    <source>
        <dbReference type="PROSITE" id="PS50002"/>
    </source>
</evidence>
<keyword evidence="4" id="KW-0963">Cytoplasm</keyword>